<dbReference type="SUPFAM" id="SSF103473">
    <property type="entry name" value="MFS general substrate transporter"/>
    <property type="match status" value="1"/>
</dbReference>
<dbReference type="OrthoDB" id="6432183at2759"/>
<dbReference type="InterPro" id="IPR020846">
    <property type="entry name" value="MFS_dom"/>
</dbReference>
<dbReference type="AlphaFoldDB" id="A0A7D9I9J5"/>
<dbReference type="PANTHER" id="PTHR23510">
    <property type="entry name" value="INNER MEMBRANE TRANSPORT PROTEIN YAJR"/>
    <property type="match status" value="1"/>
</dbReference>
<evidence type="ECO:0000256" key="2">
    <source>
        <dbReference type="ARBA" id="ARBA00022448"/>
    </source>
</evidence>
<dbReference type="InterPro" id="IPR011701">
    <property type="entry name" value="MFS"/>
</dbReference>
<name>A0A7D9I9J5_PARCT</name>
<dbReference type="GO" id="GO:0022857">
    <property type="term" value="F:transmembrane transporter activity"/>
    <property type="evidence" value="ECO:0007669"/>
    <property type="project" value="InterPro"/>
</dbReference>
<dbReference type="Gene3D" id="1.20.1250.20">
    <property type="entry name" value="MFS general substrate transporter like domains"/>
    <property type="match status" value="1"/>
</dbReference>
<evidence type="ECO:0000313" key="6">
    <source>
        <dbReference type="EMBL" id="CAB4000478.1"/>
    </source>
</evidence>
<keyword evidence="3" id="KW-0812">Transmembrane</keyword>
<organism evidence="6 7">
    <name type="scientific">Paramuricea clavata</name>
    <name type="common">Red gorgonian</name>
    <name type="synonym">Violescent sea-whip</name>
    <dbReference type="NCBI Taxonomy" id="317549"/>
    <lineage>
        <taxon>Eukaryota</taxon>
        <taxon>Metazoa</taxon>
        <taxon>Cnidaria</taxon>
        <taxon>Anthozoa</taxon>
        <taxon>Octocorallia</taxon>
        <taxon>Malacalcyonacea</taxon>
        <taxon>Plexauridae</taxon>
        <taxon>Paramuricea</taxon>
    </lineage>
</organism>
<evidence type="ECO:0000256" key="3">
    <source>
        <dbReference type="ARBA" id="ARBA00022692"/>
    </source>
</evidence>
<dbReference type="EMBL" id="CACRXK020003846">
    <property type="protein sequence ID" value="CAB4000478.1"/>
    <property type="molecule type" value="Genomic_DNA"/>
</dbReference>
<dbReference type="Proteomes" id="UP001152795">
    <property type="component" value="Unassembled WGS sequence"/>
</dbReference>
<accession>A0A7D9I9J5</accession>
<comment type="caution">
    <text evidence="6">The sequence shown here is derived from an EMBL/GenBank/DDBJ whole genome shotgun (WGS) entry which is preliminary data.</text>
</comment>
<keyword evidence="5" id="KW-0472">Membrane</keyword>
<dbReference type="InterPro" id="IPR036259">
    <property type="entry name" value="MFS_trans_sf"/>
</dbReference>
<evidence type="ECO:0000256" key="5">
    <source>
        <dbReference type="ARBA" id="ARBA00023136"/>
    </source>
</evidence>
<keyword evidence="4" id="KW-1133">Transmembrane helix</keyword>
<reference evidence="6" key="1">
    <citation type="submission" date="2020-04" db="EMBL/GenBank/DDBJ databases">
        <authorList>
            <person name="Alioto T."/>
            <person name="Alioto T."/>
            <person name="Gomez Garrido J."/>
        </authorList>
    </citation>
    <scope>NUCLEOTIDE SEQUENCE</scope>
    <source>
        <strain evidence="6">A484AB</strain>
    </source>
</reference>
<keyword evidence="2" id="KW-0813">Transport</keyword>
<gene>
    <name evidence="6" type="ORF">PACLA_8A016188</name>
</gene>
<comment type="subcellular location">
    <subcellularLocation>
        <location evidence="1">Endomembrane system</location>
        <topology evidence="1">Multi-pass membrane protein</topology>
    </subcellularLocation>
</comment>
<dbReference type="Pfam" id="PF07690">
    <property type="entry name" value="MFS_1"/>
    <property type="match status" value="1"/>
</dbReference>
<dbReference type="InterPro" id="IPR051068">
    <property type="entry name" value="MFS_Domain-Containing_Protein"/>
</dbReference>
<protein>
    <submittedName>
        <fullName evidence="6">Major facilitator superfamily domain-containing 8-like</fullName>
    </submittedName>
</protein>
<dbReference type="PANTHER" id="PTHR23510:SF3">
    <property type="entry name" value="MAJOR FACILITATOR SUPERFAMILY DOMAIN-CONTAINING PROTEIN 8"/>
    <property type="match status" value="1"/>
</dbReference>
<evidence type="ECO:0000313" key="7">
    <source>
        <dbReference type="Proteomes" id="UP001152795"/>
    </source>
</evidence>
<proteinExistence type="predicted"/>
<evidence type="ECO:0000256" key="4">
    <source>
        <dbReference type="ARBA" id="ARBA00022989"/>
    </source>
</evidence>
<keyword evidence="7" id="KW-1185">Reference proteome</keyword>
<dbReference type="GO" id="GO:0012505">
    <property type="term" value="C:endomembrane system"/>
    <property type="evidence" value="ECO:0007669"/>
    <property type="project" value="UniProtKB-SubCell"/>
</dbReference>
<evidence type="ECO:0000256" key="1">
    <source>
        <dbReference type="ARBA" id="ARBA00004127"/>
    </source>
</evidence>
<sequence>MGKHGWITKFTALRSFLAGCEMYFIAPTAWTYIKSLHQTKFFLALVLSAFNFGVIIAAPLSGFLTDRLGNPRFIFICSCVTKVFASVMYSINLSEYFPLFGRLISGLSDMGLAVLFGQIALQTDKESRGGNFVLLEGAYCLGSTFGPGIGSFIVFRANILGWQINEGNSPGIVLSIIWLLFLIFSLLLPNDIWIATGARNMKLDSVSSDDEADQALQSKRNQERRLTRYSPEEKTCIISWDLRIFGLLFLIFCSEALSSTSTFFVPVVALDHFHLQLIHTKLMFLNCTLFTLLVLICLYLASEYIEERKLFVVALFMQIIALSLLTSLAFSWNQVTDAQWYILLLYICLGMPYFAFPLGNSILSKITDPRNATFIQGLSYGFLHSAIVINRVVVSFVFTKTSLLCYCFGMVTLWLVGVIWYGTLYRRMVPNV</sequence>
<dbReference type="PROSITE" id="PS50850">
    <property type="entry name" value="MFS"/>
    <property type="match status" value="1"/>
</dbReference>